<organism evidence="3 4">
    <name type="scientific">bacterium (Candidatus Ratteibacteria) CG23_combo_of_CG06-09_8_20_14_all_48_7</name>
    <dbReference type="NCBI Taxonomy" id="2014292"/>
    <lineage>
        <taxon>Bacteria</taxon>
        <taxon>Candidatus Ratteibacteria</taxon>
    </lineage>
</organism>
<evidence type="ECO:0000256" key="1">
    <source>
        <dbReference type="ARBA" id="ARBA00023235"/>
    </source>
</evidence>
<dbReference type="InterPro" id="IPR036237">
    <property type="entry name" value="Xyl_isomerase-like_sf"/>
</dbReference>
<dbReference type="GO" id="GO:0016853">
    <property type="term" value="F:isomerase activity"/>
    <property type="evidence" value="ECO:0007669"/>
    <property type="project" value="UniProtKB-KW"/>
</dbReference>
<dbReference type="PANTHER" id="PTHR43489">
    <property type="entry name" value="ISOMERASE"/>
    <property type="match status" value="1"/>
</dbReference>
<protein>
    <submittedName>
        <fullName evidence="3">Xylulose 5-phosphate 3-epimerase</fullName>
    </submittedName>
</protein>
<sequence>QKMLTVAADLGTDAILVVPGTVDDVTPYDVAYQRSQEAIKGAVPAAEKLKVSIGVENVWNKMLLSPLEMKRFITEVGSPFVAAYFDVGNVLVSGYPEQWIRILGKLVKRIHLKDFKTSVGNITGFCDLLEGDVNYPAVIKALKDVGYNSYLTAEMGPYRDYPEMVLFQTCRAMDKILSR</sequence>
<dbReference type="EMBL" id="PCRF01000206">
    <property type="protein sequence ID" value="PIP16133.1"/>
    <property type="molecule type" value="Genomic_DNA"/>
</dbReference>
<dbReference type="SUPFAM" id="SSF51658">
    <property type="entry name" value="Xylose isomerase-like"/>
    <property type="match status" value="1"/>
</dbReference>
<comment type="caution">
    <text evidence="3">The sequence shown here is derived from an EMBL/GenBank/DDBJ whole genome shotgun (WGS) entry which is preliminary data.</text>
</comment>
<dbReference type="Proteomes" id="UP000230392">
    <property type="component" value="Unassembled WGS sequence"/>
</dbReference>
<gene>
    <name evidence="3" type="ORF">COX46_04150</name>
</gene>
<dbReference type="Gene3D" id="3.20.20.150">
    <property type="entry name" value="Divalent-metal-dependent TIM barrel enzymes"/>
    <property type="match status" value="1"/>
</dbReference>
<dbReference type="InterPro" id="IPR013022">
    <property type="entry name" value="Xyl_isomerase-like_TIM-brl"/>
</dbReference>
<reference evidence="3 4" key="1">
    <citation type="submission" date="2017-09" db="EMBL/GenBank/DDBJ databases">
        <title>Depth-based differentiation of microbial function through sediment-hosted aquifers and enrichment of novel symbionts in the deep terrestrial subsurface.</title>
        <authorList>
            <person name="Probst A.J."/>
            <person name="Ladd B."/>
            <person name="Jarett J.K."/>
            <person name="Geller-Mcgrath D.E."/>
            <person name="Sieber C.M."/>
            <person name="Emerson J.B."/>
            <person name="Anantharaman K."/>
            <person name="Thomas B.C."/>
            <person name="Malmstrom R."/>
            <person name="Stieglmeier M."/>
            <person name="Klingl A."/>
            <person name="Woyke T."/>
            <person name="Ryan C.M."/>
            <person name="Banfield J.F."/>
        </authorList>
    </citation>
    <scope>NUCLEOTIDE SEQUENCE [LARGE SCALE GENOMIC DNA]</scope>
    <source>
        <strain evidence="3">CG23_combo_of_CG06-09_8_20_14_all_48_7</strain>
    </source>
</reference>
<dbReference type="AlphaFoldDB" id="A0A2G9YBL5"/>
<proteinExistence type="predicted"/>
<dbReference type="PANTHER" id="PTHR43489:SF7">
    <property type="entry name" value="3-DEHYDRO-D-GULOSIDE 4-EPIMERASE-RELATED"/>
    <property type="match status" value="1"/>
</dbReference>
<name>A0A2G9YBL5_9BACT</name>
<feature type="non-terminal residue" evidence="3">
    <location>
        <position position="1"/>
    </location>
</feature>
<feature type="domain" description="Xylose isomerase-like TIM barrel" evidence="2">
    <location>
        <begin position="2"/>
        <end position="157"/>
    </location>
</feature>
<dbReference type="InterPro" id="IPR050417">
    <property type="entry name" value="Sugar_Epim/Isomerase"/>
</dbReference>
<evidence type="ECO:0000313" key="4">
    <source>
        <dbReference type="Proteomes" id="UP000230392"/>
    </source>
</evidence>
<keyword evidence="1" id="KW-0413">Isomerase</keyword>
<dbReference type="Pfam" id="PF01261">
    <property type="entry name" value="AP_endonuc_2"/>
    <property type="match status" value="1"/>
</dbReference>
<evidence type="ECO:0000313" key="3">
    <source>
        <dbReference type="EMBL" id="PIP16133.1"/>
    </source>
</evidence>
<evidence type="ECO:0000259" key="2">
    <source>
        <dbReference type="Pfam" id="PF01261"/>
    </source>
</evidence>
<accession>A0A2G9YBL5</accession>